<comment type="catalytic activity">
    <reaction evidence="11">
        <text>sn-glycerol 3-phosphate + NADP(+) = dihydroxyacetone phosphate + NADPH + H(+)</text>
        <dbReference type="Rhea" id="RHEA:11096"/>
        <dbReference type="ChEBI" id="CHEBI:15378"/>
        <dbReference type="ChEBI" id="CHEBI:57597"/>
        <dbReference type="ChEBI" id="CHEBI:57642"/>
        <dbReference type="ChEBI" id="CHEBI:57783"/>
        <dbReference type="ChEBI" id="CHEBI:58349"/>
        <dbReference type="EC" id="1.1.1.94"/>
    </reaction>
</comment>
<evidence type="ECO:0000256" key="10">
    <source>
        <dbReference type="RuleBase" id="RU000437"/>
    </source>
</evidence>
<feature type="active site" description="Proton acceptor" evidence="7">
    <location>
        <position position="205"/>
    </location>
</feature>
<evidence type="ECO:0000256" key="2">
    <source>
        <dbReference type="ARBA" id="ARBA00022516"/>
    </source>
</evidence>
<dbReference type="RefSeq" id="WP_108825417.1">
    <property type="nucleotide sequence ID" value="NZ_CP023004.1"/>
</dbReference>
<dbReference type="OrthoDB" id="9812273at2"/>
<keyword evidence="2" id="KW-0444">Lipid biosynthesis</keyword>
<dbReference type="GO" id="GO:0141153">
    <property type="term" value="F:glycerol-3-phosphate dehydrogenase (NADP+) activity"/>
    <property type="evidence" value="ECO:0007669"/>
    <property type="project" value="RHEA"/>
</dbReference>
<name>A0A2U8E472_9BACT</name>
<dbReference type="EC" id="1.1.1.94" evidence="11"/>
<evidence type="ECO:0000256" key="5">
    <source>
        <dbReference type="ARBA" id="ARBA00023209"/>
    </source>
</evidence>
<sequence length="356" mass="38786">MSTSETPAKQTIITIVGSGMMGSALVFPARENGHTVRLVGSPLDGEIIDACRKTGRHPKFVKDFPAGVEYYKIEELDKAMDGADLLICGISSFGVEWFAEYMLPRIPETLPVVSVTKGLIDDGTGQLISYPEYWARRAAPRKLRLNAIGGPCTSYELVAQDQTVVTFCGEDLETLRWMKGLMQRPYYHIAVSTDVMGVETAVALKNAYAYGVCITVGACERVYGIDSIPHYNSQAGAFGQSMLEMQKLMRLLGSSNDEALAVGIGDLYVTVFGGRNRLLGKLLGRGLPLDAALKELEGITLEGNVIVVRIVKALRAWAAQGKVDLAEYPLIAHLGEVLIDNKPANIPWEAFVAEKR</sequence>
<accession>A0A2U8E472</accession>
<dbReference type="KEGG" id="elut:CKA38_10430"/>
<dbReference type="InterPro" id="IPR013328">
    <property type="entry name" value="6PGD_dom2"/>
</dbReference>
<feature type="binding site" evidence="9">
    <location>
        <position position="275"/>
    </location>
    <ligand>
        <name>NAD(+)</name>
        <dbReference type="ChEBI" id="CHEBI:57540"/>
    </ligand>
</feature>
<dbReference type="SUPFAM" id="SSF51735">
    <property type="entry name" value="NAD(P)-binding Rossmann-fold domains"/>
    <property type="match status" value="1"/>
</dbReference>
<reference evidence="14 15" key="1">
    <citation type="journal article" date="2018" name="Syst. Appl. Microbiol.">
        <title>Ereboglobus luteus gen. nov. sp. nov. from cockroach guts, and new insights into the oxygen relationship of the genera Opitutus and Didymococcus (Verrucomicrobia: Opitutaceae).</title>
        <authorList>
            <person name="Tegtmeier D."/>
            <person name="Belitz A."/>
            <person name="Radek R."/>
            <person name="Heimerl T."/>
            <person name="Brune A."/>
        </authorList>
    </citation>
    <scope>NUCLEOTIDE SEQUENCE [LARGE SCALE GENOMIC DNA]</scope>
    <source>
        <strain evidence="14 15">Ho45</strain>
    </source>
</reference>
<dbReference type="Gene3D" id="3.40.50.720">
    <property type="entry name" value="NAD(P)-binding Rossmann-like Domain"/>
    <property type="match status" value="1"/>
</dbReference>
<dbReference type="InterPro" id="IPR036291">
    <property type="entry name" value="NAD(P)-bd_dom_sf"/>
</dbReference>
<evidence type="ECO:0000256" key="11">
    <source>
        <dbReference type="RuleBase" id="RU000439"/>
    </source>
</evidence>
<keyword evidence="5" id="KW-0594">Phospholipid biosynthesis</keyword>
<protein>
    <recommendedName>
        <fullName evidence="11">Glycerol-3-phosphate dehydrogenase</fullName>
        <ecNumber evidence="11">1.1.1.94</ecNumber>
    </recommendedName>
</protein>
<evidence type="ECO:0000256" key="9">
    <source>
        <dbReference type="PIRSR" id="PIRSR000114-3"/>
    </source>
</evidence>
<evidence type="ECO:0000256" key="8">
    <source>
        <dbReference type="PIRSR" id="PIRSR000114-2"/>
    </source>
</evidence>
<dbReference type="PANTHER" id="PTHR11728">
    <property type="entry name" value="GLYCEROL-3-PHOSPHATE DEHYDROGENASE"/>
    <property type="match status" value="1"/>
</dbReference>
<dbReference type="Pfam" id="PF07479">
    <property type="entry name" value="NAD_Gly3P_dh_C"/>
    <property type="match status" value="1"/>
</dbReference>
<evidence type="ECO:0000256" key="1">
    <source>
        <dbReference type="ARBA" id="ARBA00011009"/>
    </source>
</evidence>
<dbReference type="EMBL" id="CP023004">
    <property type="protein sequence ID" value="AWI09606.1"/>
    <property type="molecule type" value="Genomic_DNA"/>
</dbReference>
<proteinExistence type="inferred from homology"/>
<keyword evidence="6" id="KW-1208">Phospholipid metabolism</keyword>
<evidence type="ECO:0000313" key="14">
    <source>
        <dbReference type="EMBL" id="AWI09606.1"/>
    </source>
</evidence>
<dbReference type="GO" id="GO:0008654">
    <property type="term" value="P:phospholipid biosynthetic process"/>
    <property type="evidence" value="ECO:0007669"/>
    <property type="project" value="UniProtKB-KW"/>
</dbReference>
<evidence type="ECO:0000256" key="7">
    <source>
        <dbReference type="PIRSR" id="PIRSR000114-1"/>
    </source>
</evidence>
<dbReference type="InterPro" id="IPR006109">
    <property type="entry name" value="G3P_DH_NAD-dep_C"/>
</dbReference>
<evidence type="ECO:0000259" key="12">
    <source>
        <dbReference type="Pfam" id="PF01210"/>
    </source>
</evidence>
<dbReference type="InterPro" id="IPR006168">
    <property type="entry name" value="G3P_DH_NAD-dep"/>
</dbReference>
<evidence type="ECO:0000313" key="15">
    <source>
        <dbReference type="Proteomes" id="UP000244896"/>
    </source>
</evidence>
<evidence type="ECO:0000256" key="6">
    <source>
        <dbReference type="ARBA" id="ARBA00023264"/>
    </source>
</evidence>
<dbReference type="GO" id="GO:0005975">
    <property type="term" value="P:carbohydrate metabolic process"/>
    <property type="evidence" value="ECO:0007669"/>
    <property type="project" value="InterPro"/>
</dbReference>
<dbReference type="Pfam" id="PF01210">
    <property type="entry name" value="NAD_Gly3P_dh_N"/>
    <property type="match status" value="1"/>
</dbReference>
<dbReference type="Proteomes" id="UP000244896">
    <property type="component" value="Chromosome"/>
</dbReference>
<dbReference type="GO" id="GO:0046168">
    <property type="term" value="P:glycerol-3-phosphate catabolic process"/>
    <property type="evidence" value="ECO:0007669"/>
    <property type="project" value="InterPro"/>
</dbReference>
<keyword evidence="15" id="KW-1185">Reference proteome</keyword>
<keyword evidence="3 10" id="KW-0560">Oxidoreductase</keyword>
<keyword evidence="4" id="KW-0443">Lipid metabolism</keyword>
<dbReference type="GO" id="GO:0005829">
    <property type="term" value="C:cytosol"/>
    <property type="evidence" value="ECO:0007669"/>
    <property type="project" value="TreeGrafter"/>
</dbReference>
<feature type="binding site" evidence="8">
    <location>
        <begin position="275"/>
        <end position="276"/>
    </location>
    <ligand>
        <name>substrate</name>
    </ligand>
</feature>
<evidence type="ECO:0000259" key="13">
    <source>
        <dbReference type="Pfam" id="PF07479"/>
    </source>
</evidence>
<dbReference type="AlphaFoldDB" id="A0A2U8E472"/>
<feature type="domain" description="Glycerol-3-phosphate dehydrogenase NAD-dependent C-terminal" evidence="13">
    <location>
        <begin position="194"/>
        <end position="344"/>
    </location>
</feature>
<dbReference type="InterPro" id="IPR008927">
    <property type="entry name" value="6-PGluconate_DH-like_C_sf"/>
</dbReference>
<evidence type="ECO:0000256" key="3">
    <source>
        <dbReference type="ARBA" id="ARBA00023002"/>
    </source>
</evidence>
<gene>
    <name evidence="14" type="ORF">CKA38_10430</name>
</gene>
<dbReference type="PIRSF" id="PIRSF000114">
    <property type="entry name" value="Glycerol-3-P_dh"/>
    <property type="match status" value="1"/>
</dbReference>
<feature type="binding site" evidence="9">
    <location>
        <begin position="17"/>
        <end position="22"/>
    </location>
    <ligand>
        <name>NAD(+)</name>
        <dbReference type="ChEBI" id="CHEBI:57540"/>
    </ligand>
</feature>
<dbReference type="GO" id="GO:0051287">
    <property type="term" value="F:NAD binding"/>
    <property type="evidence" value="ECO:0007669"/>
    <property type="project" value="InterPro"/>
</dbReference>
<comment type="similarity">
    <text evidence="1 10">Belongs to the NAD-dependent glycerol-3-phosphate dehydrogenase family.</text>
</comment>
<organism evidence="14 15">
    <name type="scientific">Ereboglobus luteus</name>
    <dbReference type="NCBI Taxonomy" id="1796921"/>
    <lineage>
        <taxon>Bacteria</taxon>
        <taxon>Pseudomonadati</taxon>
        <taxon>Verrucomicrobiota</taxon>
        <taxon>Opitutia</taxon>
        <taxon>Opitutales</taxon>
        <taxon>Opitutaceae</taxon>
        <taxon>Ereboglobus</taxon>
    </lineage>
</organism>
<keyword evidence="9 10" id="KW-0520">NAD</keyword>
<dbReference type="PRINTS" id="PR00077">
    <property type="entry name" value="GPDHDRGNASE"/>
</dbReference>
<dbReference type="InterPro" id="IPR011128">
    <property type="entry name" value="G3P_DH_NAD-dep_N"/>
</dbReference>
<feature type="binding site" evidence="8">
    <location>
        <position position="117"/>
    </location>
    <ligand>
        <name>substrate</name>
    </ligand>
</feature>
<evidence type="ECO:0000256" key="4">
    <source>
        <dbReference type="ARBA" id="ARBA00023098"/>
    </source>
</evidence>
<dbReference type="SUPFAM" id="SSF48179">
    <property type="entry name" value="6-phosphogluconate dehydrogenase C-terminal domain-like"/>
    <property type="match status" value="1"/>
</dbReference>
<dbReference type="PANTHER" id="PTHR11728:SF1">
    <property type="entry name" value="GLYCEROL-3-PHOSPHATE DEHYDROGENASE [NAD(+)] 2, CHLOROPLASTIC"/>
    <property type="match status" value="1"/>
</dbReference>
<feature type="domain" description="Glycerol-3-phosphate dehydrogenase NAD-dependent N-terminal" evidence="12">
    <location>
        <begin position="13"/>
        <end position="171"/>
    </location>
</feature>
<dbReference type="Gene3D" id="1.10.1040.10">
    <property type="entry name" value="N-(1-d-carboxylethyl)-l-norvaline Dehydrogenase, domain 2"/>
    <property type="match status" value="1"/>
</dbReference>